<dbReference type="InterPro" id="IPR035986">
    <property type="entry name" value="PKD_dom_sf"/>
</dbReference>
<feature type="domain" description="BIG2" evidence="4">
    <location>
        <begin position="1183"/>
        <end position="1260"/>
    </location>
</feature>
<evidence type="ECO:0000313" key="6">
    <source>
        <dbReference type="Proteomes" id="UP000261284"/>
    </source>
</evidence>
<dbReference type="InterPro" id="IPR038081">
    <property type="entry name" value="CalX-like_sf"/>
</dbReference>
<dbReference type="Gene3D" id="2.160.20.10">
    <property type="entry name" value="Single-stranded right-handed beta-helix, Pectin lyase-like"/>
    <property type="match status" value="1"/>
</dbReference>
<dbReference type="CDD" id="cd23432">
    <property type="entry name" value="beta-trefoil_Ricin_EndoBetaGal-like"/>
    <property type="match status" value="1"/>
</dbReference>
<evidence type="ECO:0000256" key="1">
    <source>
        <dbReference type="ARBA" id="ARBA00022729"/>
    </source>
</evidence>
<dbReference type="Proteomes" id="UP000261284">
    <property type="component" value="Unassembled WGS sequence"/>
</dbReference>
<evidence type="ECO:0000256" key="3">
    <source>
        <dbReference type="ARBA" id="ARBA00022837"/>
    </source>
</evidence>
<dbReference type="CDD" id="cd09619">
    <property type="entry name" value="CBM9_like_4"/>
    <property type="match status" value="1"/>
</dbReference>
<accession>A0A3E1NJV0</accession>
<dbReference type="InterPro" id="IPR026444">
    <property type="entry name" value="Secre_tail"/>
</dbReference>
<comment type="caution">
    <text evidence="5">The sequence shown here is derived from an EMBL/GenBank/DDBJ whole genome shotgun (WGS) entry which is preliminary data.</text>
</comment>
<dbReference type="InterPro" id="IPR055149">
    <property type="entry name" value="Agl_cat_D2"/>
</dbReference>
<dbReference type="InterPro" id="IPR003343">
    <property type="entry name" value="Big_2"/>
</dbReference>
<dbReference type="Pfam" id="PF22816">
    <property type="entry name" value="CatAgl_D2"/>
    <property type="match status" value="1"/>
</dbReference>
<dbReference type="GO" id="GO:0030246">
    <property type="term" value="F:carbohydrate binding"/>
    <property type="evidence" value="ECO:0007669"/>
    <property type="project" value="InterPro"/>
</dbReference>
<dbReference type="Pfam" id="PF02368">
    <property type="entry name" value="Big_2"/>
    <property type="match status" value="3"/>
</dbReference>
<dbReference type="SUPFAM" id="SSF141072">
    <property type="entry name" value="CalX-like"/>
    <property type="match status" value="1"/>
</dbReference>
<dbReference type="SMART" id="SM00710">
    <property type="entry name" value="PbH1"/>
    <property type="match status" value="9"/>
</dbReference>
<dbReference type="Gene3D" id="2.60.40.2030">
    <property type="match status" value="1"/>
</dbReference>
<dbReference type="InterPro" id="IPR006626">
    <property type="entry name" value="PbH1"/>
</dbReference>
<dbReference type="InterPro" id="IPR011050">
    <property type="entry name" value="Pectin_lyase_fold/virulence"/>
</dbReference>
<sequence>MQHLCATLLLLGLLPLTGRSQSDGLPRGANQLPYQRYESENATRGGAATLQSSPQFVQGDIASEASNQQYVSLPTNGSYVEWTVQQASRGFNLRFTMPDANAGAGQSGSLGLYVNGTKIRNINLSSYWAFQYFNTANSDPKQDPAGTDKTFMRFDEVHFRIDTTLNPNDKLRIQKDNGDAITYGVDFVELEPVPAALTQPVNYLSVTDYGANGNDNTDDLAAFNSAIAAAASQGKNVWIPQGRFILSNKLLLNVNNVKIMGAGIWYTYIYFSTNVQFSGGILARASNVEISNISMNTANNAREVYGGEPNPLGQIYKVYKGFMGTYGNNSYIHDVWVEHFECGFWIGGYDPPYPVDATHNLLISHCRIRNNYADGVNFSQGTNNSTVEQSSIRNSGDDGLAVWPATDAGNTVNAINNTFRNNTIENVWRAGGIAIFGGTGHNVHHNIVKDGVAGSAIRFTNDFSGFTFQYPGDVINVAENSFINCGTSYDLWNQKRGAVEFYANTGIFNLQFDNNDITNAQRDGVQVYGNNIHHLILNNTTINGTGKDTVTRNVQQDVYGGFGIYAQANSDSMVFNNLTVTNAESGTSLNRNTSFHLIIRNANIPVTGIALTPNADTTIGQSQSFVQKFTLTPVDATSKSITWSSSNTAAVTVDSSGRITAVGLGTANITATTQNGLSSTRKITVTPAVTITSTDSDAGEGGNTASFKISTTGISQNVTVAYTLSGTATAADYTASPALTGTVVLTPTALSQTITITPVDDNVFEGPETLRIAIKSGSGYQLGSDTVVTINIADNDNPPCVSPVVARVSGTAPVIDQTIDAAWNVAPSRTISNVTIGSGANLSGKWRALYDNTNLYVLAEVNDITKMNDSGGNWWEDDAVEIFIDGDNSKTATYDGANDFQLGFRWNDNTVHVGGNSVTRTTGINFSMYATGTGYNLEAVIPWSTIGVTPSIGKPIGFEVQIDNDNDGGTRDAQIASFATGTTAFQDPRVFGTVYLTSCTGTNQPPTANAGPDQALTAGTTTATLTGTGSDPEGKPVTYQWTQVSGPTATITSATSATATVSGLSNNNTYVFQLAVTDDASTTTDQVQITVASSNVAVTGVTVSPATASMAIGGTQQLTPTVAPSNATNKNVSYSSSNTGIATVNSTGLVTGVAAGTATITVTTADGAKTATAAITVTSGNVAVTGVTLAPATASLTVGGTQQLTATVAPSNATNKNVSYSSSATAVATVNSTGLVTAIAAGTATITVTTADGAKTAASTITVTNPTGVTYYRIKNRWQNTYLKDGGTQVPYAATPGATDQLFQWSLEDVGGGYYEIKNRSTGEYLHIEHLLGYVECTARTVGWMSSRWATESTGDGYVRFRNAWQSSCYIHNQDLTGYAEYGTIYSAWASAQWQLETVAAGSRVGGIVAQNGKANAISIAAPTTETADIPADLQLYPNPAQSTVTLQAKGNLAGGTVTIYNNAGTPVSMQVISTPTLTVSQLPAGVYTLIYLKKGTRIVKRFVKLN</sequence>
<dbReference type="Gene3D" id="2.60.40.10">
    <property type="entry name" value="Immunoglobulins"/>
    <property type="match status" value="1"/>
</dbReference>
<dbReference type="InterPro" id="IPR010502">
    <property type="entry name" value="Carb-bd_dom_fam9"/>
</dbReference>
<evidence type="ECO:0000259" key="4">
    <source>
        <dbReference type="SMART" id="SM00635"/>
    </source>
</evidence>
<evidence type="ECO:0000256" key="2">
    <source>
        <dbReference type="ARBA" id="ARBA00022737"/>
    </source>
</evidence>
<feature type="domain" description="BIG2" evidence="4">
    <location>
        <begin position="1097"/>
        <end position="1174"/>
    </location>
</feature>
<organism evidence="5 6">
    <name type="scientific">Deminuibacter soli</name>
    <dbReference type="NCBI Taxonomy" id="2291815"/>
    <lineage>
        <taxon>Bacteria</taxon>
        <taxon>Pseudomonadati</taxon>
        <taxon>Bacteroidota</taxon>
        <taxon>Chitinophagia</taxon>
        <taxon>Chitinophagales</taxon>
        <taxon>Chitinophagaceae</taxon>
        <taxon>Deminuibacter</taxon>
    </lineage>
</organism>
<dbReference type="Gene3D" id="2.60.40.1190">
    <property type="match status" value="1"/>
</dbReference>
<dbReference type="NCBIfam" id="TIGR04183">
    <property type="entry name" value="Por_Secre_tail"/>
    <property type="match status" value="1"/>
</dbReference>
<dbReference type="GO" id="GO:0007154">
    <property type="term" value="P:cell communication"/>
    <property type="evidence" value="ECO:0007669"/>
    <property type="project" value="InterPro"/>
</dbReference>
<dbReference type="Pfam" id="PF22815">
    <property type="entry name" value="CatAgl_D1"/>
    <property type="match status" value="1"/>
</dbReference>
<dbReference type="Gene3D" id="2.60.40.1080">
    <property type="match status" value="3"/>
</dbReference>
<dbReference type="SUPFAM" id="SSF49373">
    <property type="entry name" value="Invasin/intimin cell-adhesion fragments"/>
    <property type="match status" value="3"/>
</dbReference>
<reference evidence="5 6" key="1">
    <citation type="submission" date="2018-08" db="EMBL/GenBank/DDBJ databases">
        <title>Chitinophagaceae sp. K23C18032701, a novel bacterium isolated from forest soil.</title>
        <authorList>
            <person name="Wang C."/>
        </authorList>
    </citation>
    <scope>NUCLEOTIDE SEQUENCE [LARGE SCALE GENOMIC DNA]</scope>
    <source>
        <strain evidence="5 6">K23C18032701</strain>
    </source>
</reference>
<dbReference type="SUPFAM" id="SSF49299">
    <property type="entry name" value="PKD domain"/>
    <property type="match status" value="1"/>
</dbReference>
<proteinExistence type="predicted"/>
<dbReference type="Pfam" id="PF18962">
    <property type="entry name" value="Por_Secre_tail"/>
    <property type="match status" value="1"/>
</dbReference>
<dbReference type="Pfam" id="PF03160">
    <property type="entry name" value="Calx-beta"/>
    <property type="match status" value="1"/>
</dbReference>
<dbReference type="InterPro" id="IPR008979">
    <property type="entry name" value="Galactose-bd-like_sf"/>
</dbReference>
<gene>
    <name evidence="5" type="ORF">DXN05_11895</name>
</gene>
<keyword evidence="1" id="KW-0732">Signal</keyword>
<dbReference type="GO" id="GO:0016020">
    <property type="term" value="C:membrane"/>
    <property type="evidence" value="ECO:0007669"/>
    <property type="project" value="InterPro"/>
</dbReference>
<dbReference type="SUPFAM" id="SSF51126">
    <property type="entry name" value="Pectin lyase-like"/>
    <property type="match status" value="1"/>
</dbReference>
<dbReference type="PANTHER" id="PTHR46182:SF2">
    <property type="entry name" value="FI19480P1"/>
    <property type="match status" value="1"/>
</dbReference>
<feature type="domain" description="BIG2" evidence="4">
    <location>
        <begin position="605"/>
        <end position="683"/>
    </location>
</feature>
<dbReference type="InterPro" id="IPR012334">
    <property type="entry name" value="Pectin_lyas_fold"/>
</dbReference>
<keyword evidence="2" id="KW-0677">Repeat</keyword>
<dbReference type="SUPFAM" id="SSF49785">
    <property type="entry name" value="Galactose-binding domain-like"/>
    <property type="match status" value="1"/>
</dbReference>
<dbReference type="InterPro" id="IPR003644">
    <property type="entry name" value="Calx_beta"/>
</dbReference>
<dbReference type="InterPro" id="IPR029865">
    <property type="entry name" value="KIAA0319-like"/>
</dbReference>
<dbReference type="Gene3D" id="2.80.10.50">
    <property type="match status" value="1"/>
</dbReference>
<dbReference type="EMBL" id="QTJU01000003">
    <property type="protein sequence ID" value="RFM28215.1"/>
    <property type="molecule type" value="Genomic_DNA"/>
</dbReference>
<dbReference type="Pfam" id="PF22352">
    <property type="entry name" value="K319L-like_PKD"/>
    <property type="match status" value="1"/>
</dbReference>
<dbReference type="InterPro" id="IPR013783">
    <property type="entry name" value="Ig-like_fold"/>
</dbReference>
<dbReference type="InterPro" id="IPR033801">
    <property type="entry name" value="CBM6-CBM35-CBM36-like_1"/>
</dbReference>
<protein>
    <submittedName>
        <fullName evidence="5">T9SS C-terminal target domain-containing protein</fullName>
    </submittedName>
</protein>
<dbReference type="Pfam" id="PF06452">
    <property type="entry name" value="CBM9_1"/>
    <property type="match status" value="1"/>
</dbReference>
<dbReference type="GO" id="GO:0016052">
    <property type="term" value="P:carbohydrate catabolic process"/>
    <property type="evidence" value="ECO:0007669"/>
    <property type="project" value="InterPro"/>
</dbReference>
<keyword evidence="3" id="KW-0106">Calcium</keyword>
<dbReference type="SUPFAM" id="SSF50370">
    <property type="entry name" value="Ricin B-like lectins"/>
    <property type="match status" value="1"/>
</dbReference>
<dbReference type="PANTHER" id="PTHR46182">
    <property type="entry name" value="FI19480P1"/>
    <property type="match status" value="1"/>
</dbReference>
<dbReference type="SUPFAM" id="SSF49344">
    <property type="entry name" value="CBD9-like"/>
    <property type="match status" value="1"/>
</dbReference>
<dbReference type="GO" id="GO:0004553">
    <property type="term" value="F:hydrolase activity, hydrolyzing O-glycosyl compounds"/>
    <property type="evidence" value="ECO:0007669"/>
    <property type="project" value="InterPro"/>
</dbReference>
<dbReference type="InterPro" id="IPR035992">
    <property type="entry name" value="Ricin_B-like_lectins"/>
</dbReference>
<name>A0A3E1NJV0_9BACT</name>
<keyword evidence="6" id="KW-1185">Reference proteome</keyword>
<evidence type="ECO:0000313" key="5">
    <source>
        <dbReference type="EMBL" id="RFM28215.1"/>
    </source>
</evidence>
<dbReference type="SMART" id="SM00635">
    <property type="entry name" value="BID_2"/>
    <property type="match status" value="3"/>
</dbReference>
<dbReference type="InterPro" id="IPR008964">
    <property type="entry name" value="Invasin/intimin_cell_adhesion"/>
</dbReference>
<dbReference type="GO" id="GO:0031410">
    <property type="term" value="C:cytoplasmic vesicle"/>
    <property type="evidence" value="ECO:0007669"/>
    <property type="project" value="TreeGrafter"/>
</dbReference>